<dbReference type="InterPro" id="IPR001117">
    <property type="entry name" value="Cu-oxidase_2nd"/>
</dbReference>
<dbReference type="Pfam" id="PF07732">
    <property type="entry name" value="Cu-oxidase_3"/>
    <property type="match status" value="1"/>
</dbReference>
<keyword evidence="2" id="KW-0560">Oxidoreductase</keyword>
<protein>
    <submittedName>
        <fullName evidence="6">Multicopper oxidase</fullName>
    </submittedName>
</protein>
<dbReference type="GO" id="GO:0016491">
    <property type="term" value="F:oxidoreductase activity"/>
    <property type="evidence" value="ECO:0007669"/>
    <property type="project" value="UniProtKB-KW"/>
</dbReference>
<dbReference type="GO" id="GO:0005507">
    <property type="term" value="F:copper ion binding"/>
    <property type="evidence" value="ECO:0007669"/>
    <property type="project" value="InterPro"/>
</dbReference>
<dbReference type="InterPro" id="IPR011707">
    <property type="entry name" value="Cu-oxidase-like_N"/>
</dbReference>
<evidence type="ECO:0000256" key="2">
    <source>
        <dbReference type="ARBA" id="ARBA00023002"/>
    </source>
</evidence>
<reference evidence="7" key="1">
    <citation type="submission" date="2014-06" db="EMBL/GenBank/DDBJ databases">
        <authorList>
            <person name="Winans N.J."/>
            <person name="Newell P.D."/>
            <person name="Douglas A.E."/>
        </authorList>
    </citation>
    <scope>NUCLEOTIDE SEQUENCE [LARGE SCALE GENOMIC DNA]</scope>
    <source>
        <strain evidence="7">DmL_052</strain>
    </source>
</reference>
<sequence>MQRRDFLKLTSLLGIAGTGLIPYQSSWAAQNRTALPIPSLLYPDAQGNIKLTLQEGTTHFINGKSTKTWGINQAFLGPALVLDVGKKASIKIDNQLPTSTTLHWHGLIIPGASDGGPQDLIPSKQSQTVQFTLQQPSSTCWVHPHMHGQTGKQVTMGLAGLVLIQDEQSKKLPIPKNWGKDDIPVILQDRQFDLQGQFAYQLDVMSAALGWFGNHMLTNGATYPRHISPRGWVRLRFLNGCNARTLILATSDNRPFYVITSDGGFLQEPVKVTELPIWMGERFEVLVDTSDGKAFDIITKPVQQMGMNLPPFNNNMPVLTIQPSSERNQATLPDHLVDMPAIPTIPNLYQRHLDLTMNPQLDKIGMQAFQDKYPQHSMANMDMDDMNMDMSHGHEMHMDHMTHHSEHPFDFLNGNMINGKAYDMNHPLFNVKQGKYEEWVISGKGDMMVHPFHIHGTQFRILSENGAPPAPHRTGWKDIVHVNGKVSKVLVRFDHLASPKRAYMAHCHLLEHEDTGMMCGFTVSA</sequence>
<organism evidence="6 7">
    <name type="scientific">Commensalibacter intestini</name>
    <dbReference type="NCBI Taxonomy" id="479936"/>
    <lineage>
        <taxon>Bacteria</taxon>
        <taxon>Pseudomonadati</taxon>
        <taxon>Pseudomonadota</taxon>
        <taxon>Alphaproteobacteria</taxon>
        <taxon>Acetobacterales</taxon>
        <taxon>Acetobacteraceae</taxon>
    </lineage>
</organism>
<evidence type="ECO:0000256" key="1">
    <source>
        <dbReference type="ARBA" id="ARBA00022723"/>
    </source>
</evidence>
<gene>
    <name evidence="6" type="ORF">HK18_07380</name>
</gene>
<dbReference type="PANTHER" id="PTHR48267">
    <property type="entry name" value="CUPREDOXIN SUPERFAMILY PROTEIN"/>
    <property type="match status" value="1"/>
</dbReference>
<dbReference type="InterPro" id="IPR045087">
    <property type="entry name" value="Cu-oxidase_fam"/>
</dbReference>
<evidence type="ECO:0000259" key="3">
    <source>
        <dbReference type="Pfam" id="PF00394"/>
    </source>
</evidence>
<evidence type="ECO:0000313" key="7">
    <source>
        <dbReference type="Proteomes" id="UP000194946"/>
    </source>
</evidence>
<dbReference type="NCBIfam" id="NF008205">
    <property type="entry name" value="PRK10965.1"/>
    <property type="match status" value="1"/>
</dbReference>
<keyword evidence="7" id="KW-1185">Reference proteome</keyword>
<comment type="caution">
    <text evidence="6">The sequence shown here is derived from an EMBL/GenBank/DDBJ whole genome shotgun (WGS) entry which is preliminary data.</text>
</comment>
<dbReference type="RefSeq" id="WP_086632143.1">
    <property type="nucleotide sequence ID" value="NZ_JOPB01000005.1"/>
</dbReference>
<dbReference type="CDD" id="cd13867">
    <property type="entry name" value="CuRO_2_CueO_FtsP"/>
    <property type="match status" value="1"/>
</dbReference>
<dbReference type="PANTHER" id="PTHR48267:SF1">
    <property type="entry name" value="BILIRUBIN OXIDASE"/>
    <property type="match status" value="1"/>
</dbReference>
<dbReference type="Proteomes" id="UP000194946">
    <property type="component" value="Unassembled WGS sequence"/>
</dbReference>
<evidence type="ECO:0000313" key="6">
    <source>
        <dbReference type="EMBL" id="OUI78699.1"/>
    </source>
</evidence>
<dbReference type="Pfam" id="PF07731">
    <property type="entry name" value="Cu-oxidase_2"/>
    <property type="match status" value="1"/>
</dbReference>
<dbReference type="Gene3D" id="2.60.40.420">
    <property type="entry name" value="Cupredoxins - blue copper proteins"/>
    <property type="match status" value="3"/>
</dbReference>
<proteinExistence type="predicted"/>
<dbReference type="InterPro" id="IPR011706">
    <property type="entry name" value="Cu-oxidase_C"/>
</dbReference>
<feature type="domain" description="Plastocyanin-like" evidence="4">
    <location>
        <begin position="408"/>
        <end position="524"/>
    </location>
</feature>
<dbReference type="InterPro" id="IPR008972">
    <property type="entry name" value="Cupredoxin"/>
</dbReference>
<dbReference type="CDD" id="cd13890">
    <property type="entry name" value="CuRO_3_CueO_FtsP"/>
    <property type="match status" value="1"/>
</dbReference>
<dbReference type="PROSITE" id="PS00080">
    <property type="entry name" value="MULTICOPPER_OXIDASE2"/>
    <property type="match status" value="1"/>
</dbReference>
<dbReference type="AlphaFoldDB" id="A0A251ZVM4"/>
<name>A0A251ZVM4_9PROT</name>
<dbReference type="SUPFAM" id="SSF49503">
    <property type="entry name" value="Cupredoxins"/>
    <property type="match status" value="3"/>
</dbReference>
<keyword evidence="1" id="KW-0479">Metal-binding</keyword>
<feature type="domain" description="Plastocyanin-like" evidence="3">
    <location>
        <begin position="218"/>
        <end position="317"/>
    </location>
</feature>
<dbReference type="Pfam" id="PF00394">
    <property type="entry name" value="Cu-oxidase"/>
    <property type="match status" value="1"/>
</dbReference>
<accession>A0A251ZVM4</accession>
<evidence type="ECO:0000259" key="5">
    <source>
        <dbReference type="Pfam" id="PF07732"/>
    </source>
</evidence>
<dbReference type="EMBL" id="JOPB01000005">
    <property type="protein sequence ID" value="OUI78699.1"/>
    <property type="molecule type" value="Genomic_DNA"/>
</dbReference>
<evidence type="ECO:0000259" key="4">
    <source>
        <dbReference type="Pfam" id="PF07731"/>
    </source>
</evidence>
<dbReference type="InterPro" id="IPR002355">
    <property type="entry name" value="Cu_oxidase_Cu_BS"/>
</dbReference>
<feature type="domain" description="Plastocyanin-like" evidence="5">
    <location>
        <begin position="54"/>
        <end position="168"/>
    </location>
</feature>